<dbReference type="AlphaFoldDB" id="A0A8J2KY53"/>
<evidence type="ECO:0000313" key="3">
    <source>
        <dbReference type="Proteomes" id="UP000708208"/>
    </source>
</evidence>
<keyword evidence="3" id="KW-1185">Reference proteome</keyword>
<dbReference type="EMBL" id="CAJVCH010536609">
    <property type="protein sequence ID" value="CAG7825519.1"/>
    <property type="molecule type" value="Genomic_DNA"/>
</dbReference>
<reference evidence="2" key="1">
    <citation type="submission" date="2021-06" db="EMBL/GenBank/DDBJ databases">
        <authorList>
            <person name="Hodson N. C."/>
            <person name="Mongue J. A."/>
            <person name="Jaron S. K."/>
        </authorList>
    </citation>
    <scope>NUCLEOTIDE SEQUENCE</scope>
</reference>
<feature type="compositionally biased region" description="Polar residues" evidence="1">
    <location>
        <begin position="96"/>
        <end position="107"/>
    </location>
</feature>
<organism evidence="2 3">
    <name type="scientific">Allacma fusca</name>
    <dbReference type="NCBI Taxonomy" id="39272"/>
    <lineage>
        <taxon>Eukaryota</taxon>
        <taxon>Metazoa</taxon>
        <taxon>Ecdysozoa</taxon>
        <taxon>Arthropoda</taxon>
        <taxon>Hexapoda</taxon>
        <taxon>Collembola</taxon>
        <taxon>Symphypleona</taxon>
        <taxon>Sminthuridae</taxon>
        <taxon>Allacma</taxon>
    </lineage>
</organism>
<feature type="compositionally biased region" description="Low complexity" evidence="1">
    <location>
        <begin position="81"/>
        <end position="95"/>
    </location>
</feature>
<feature type="non-terminal residue" evidence="2">
    <location>
        <position position="1"/>
    </location>
</feature>
<sequence>MFCVSLDICGENSWFSLPLTSLVQKEQFIILLEIVNESQTSNMDLAKETYLLLVDIWCPSLKAESCRVRGRRINSSDMTENNSPLNNNKSSLGSNEASSTNPSQPGQPQRRLIKADLDLLYSFDTKDEDEDEDDLPVDSSKETETCFFGHICPEGTQSTPVTPWKKPL</sequence>
<protein>
    <submittedName>
        <fullName evidence="2">Uncharacterized protein</fullName>
    </submittedName>
</protein>
<evidence type="ECO:0000313" key="2">
    <source>
        <dbReference type="EMBL" id="CAG7825519.1"/>
    </source>
</evidence>
<accession>A0A8J2KY53</accession>
<name>A0A8J2KY53_9HEXA</name>
<comment type="caution">
    <text evidence="2">The sequence shown here is derived from an EMBL/GenBank/DDBJ whole genome shotgun (WGS) entry which is preliminary data.</text>
</comment>
<evidence type="ECO:0000256" key="1">
    <source>
        <dbReference type="SAM" id="MobiDB-lite"/>
    </source>
</evidence>
<dbReference type="Proteomes" id="UP000708208">
    <property type="component" value="Unassembled WGS sequence"/>
</dbReference>
<feature type="region of interest" description="Disordered" evidence="1">
    <location>
        <begin position="75"/>
        <end position="110"/>
    </location>
</feature>
<gene>
    <name evidence="2" type="ORF">AFUS01_LOCUS35625</name>
</gene>
<proteinExistence type="predicted"/>